<name>A0A7M1W4T3_VIBPH</name>
<protein>
    <submittedName>
        <fullName evidence="1">Uncharacterized protein</fullName>
    </submittedName>
</protein>
<dbReference type="Pfam" id="PF14305">
    <property type="entry name" value="ATPgrasp_TupA"/>
    <property type="match status" value="1"/>
</dbReference>
<proteinExistence type="predicted"/>
<dbReference type="AlphaFoldDB" id="A0A7M1W4T3"/>
<dbReference type="EMBL" id="MT898202">
    <property type="protein sequence ID" value="QOS21984.1"/>
    <property type="molecule type" value="Genomic_DNA"/>
</dbReference>
<reference evidence="1" key="1">
    <citation type="submission" date="2020-08" db="EMBL/GenBank/DDBJ databases">
        <title>Genetic structure, function and evolution of capsule biosynthesis loci in Vibrio parahaemolyticus.</title>
        <authorList>
            <person name="Li L."/>
            <person name="Bian S."/>
        </authorList>
    </citation>
    <scope>NUCLEOTIDE SEQUENCE</scope>
    <source>
        <strain evidence="1">VP122</strain>
    </source>
</reference>
<dbReference type="SUPFAM" id="SSF56059">
    <property type="entry name" value="Glutathione synthetase ATP-binding domain-like"/>
    <property type="match status" value="1"/>
</dbReference>
<organism evidence="1">
    <name type="scientific">Vibrio parahaemolyticus</name>
    <dbReference type="NCBI Taxonomy" id="670"/>
    <lineage>
        <taxon>Bacteria</taxon>
        <taxon>Pseudomonadati</taxon>
        <taxon>Pseudomonadota</taxon>
        <taxon>Gammaproteobacteria</taxon>
        <taxon>Vibrionales</taxon>
        <taxon>Vibrionaceae</taxon>
        <taxon>Vibrio</taxon>
    </lineage>
</organism>
<gene>
    <name evidence="1" type="ORF">VP122_00023</name>
</gene>
<sequence length="292" mass="33966">MFNVNKNITNFIRDSLRALLGINNYNKLRFILTHKYYPSFSNPKTFSEKIQYRKFYEDPNKYSKFADKLQVRNYIQDVVGDEFLVPLILSTEKLTLSQLTALPSKFVVKSSNGGGGVNVKVVQDKNKEDLHSLCEQFNRYLTLMPGKGIDELFYDIEAPTVLVEELLENKDNSILLDYKFHVFNNGELILLQINSEYNTPNCTKTLYDLDGNKYHIQFSKYKHGPSKINLPQKFSDMVDMVALLSKPFNYVRVDLFNVDGKIYFGEMTFCPASGWDKFVTYKDDLYLGNFWK</sequence>
<accession>A0A7M1W4T3</accession>
<dbReference type="InterPro" id="IPR029465">
    <property type="entry name" value="ATPgrasp_TupA"/>
</dbReference>
<evidence type="ECO:0000313" key="1">
    <source>
        <dbReference type="EMBL" id="QOS21984.1"/>
    </source>
</evidence>